<protein>
    <submittedName>
        <fullName evidence="3">Uncharacterized protein</fullName>
    </submittedName>
</protein>
<evidence type="ECO:0000256" key="1">
    <source>
        <dbReference type="SAM" id="MobiDB-lite"/>
    </source>
</evidence>
<dbReference type="AlphaFoldDB" id="A0A9P1DIB2"/>
<feature type="region of interest" description="Disordered" evidence="1">
    <location>
        <begin position="1002"/>
        <end position="1056"/>
    </location>
</feature>
<proteinExistence type="predicted"/>
<keyword evidence="5" id="KW-1185">Reference proteome</keyword>
<feature type="region of interest" description="Disordered" evidence="1">
    <location>
        <begin position="833"/>
        <end position="865"/>
    </location>
</feature>
<evidence type="ECO:0000313" key="4">
    <source>
        <dbReference type="EMBL" id="CAL1163882.1"/>
    </source>
</evidence>
<feature type="compositionally biased region" description="Basic residues" evidence="1">
    <location>
        <begin position="843"/>
        <end position="856"/>
    </location>
</feature>
<evidence type="ECO:0000313" key="3">
    <source>
        <dbReference type="EMBL" id="CAI4010507.1"/>
    </source>
</evidence>
<reference evidence="4" key="2">
    <citation type="submission" date="2024-04" db="EMBL/GenBank/DDBJ databases">
        <authorList>
            <person name="Chen Y."/>
            <person name="Shah S."/>
            <person name="Dougan E. K."/>
            <person name="Thang M."/>
            <person name="Chan C."/>
        </authorList>
    </citation>
    <scope>NUCLEOTIDE SEQUENCE [LARGE SCALE GENOMIC DNA]</scope>
</reference>
<feature type="signal peptide" evidence="2">
    <location>
        <begin position="1"/>
        <end position="16"/>
    </location>
</feature>
<feature type="compositionally biased region" description="Basic and acidic residues" evidence="1">
    <location>
        <begin position="1031"/>
        <end position="1056"/>
    </location>
</feature>
<evidence type="ECO:0000313" key="5">
    <source>
        <dbReference type="Proteomes" id="UP001152797"/>
    </source>
</evidence>
<dbReference type="Proteomes" id="UP001152797">
    <property type="component" value="Unassembled WGS sequence"/>
</dbReference>
<dbReference type="OrthoDB" id="436226at2759"/>
<accession>A0A9P1DIB2</accession>
<dbReference type="EMBL" id="CAMXCT020004835">
    <property type="protein sequence ID" value="CAL1163882.1"/>
    <property type="molecule type" value="Genomic_DNA"/>
</dbReference>
<evidence type="ECO:0000256" key="2">
    <source>
        <dbReference type="SAM" id="SignalP"/>
    </source>
</evidence>
<reference evidence="3" key="1">
    <citation type="submission" date="2022-10" db="EMBL/GenBank/DDBJ databases">
        <authorList>
            <person name="Chen Y."/>
            <person name="Dougan E. K."/>
            <person name="Chan C."/>
            <person name="Rhodes N."/>
            <person name="Thang M."/>
        </authorList>
    </citation>
    <scope>NUCLEOTIDE SEQUENCE</scope>
</reference>
<gene>
    <name evidence="3" type="ORF">C1SCF055_LOCUS35776</name>
</gene>
<feature type="chain" id="PRO_5043271405" evidence="2">
    <location>
        <begin position="17"/>
        <end position="1234"/>
    </location>
</feature>
<name>A0A9P1DIB2_9DINO</name>
<dbReference type="EMBL" id="CAMXCT030004835">
    <property type="protein sequence ID" value="CAL4797819.1"/>
    <property type="molecule type" value="Genomic_DNA"/>
</dbReference>
<dbReference type="EMBL" id="CAMXCT010004835">
    <property type="protein sequence ID" value="CAI4010507.1"/>
    <property type="molecule type" value="Genomic_DNA"/>
</dbReference>
<keyword evidence="2" id="KW-0732">Signal</keyword>
<organism evidence="3">
    <name type="scientific">Cladocopium goreaui</name>
    <dbReference type="NCBI Taxonomy" id="2562237"/>
    <lineage>
        <taxon>Eukaryota</taxon>
        <taxon>Sar</taxon>
        <taxon>Alveolata</taxon>
        <taxon>Dinophyceae</taxon>
        <taxon>Suessiales</taxon>
        <taxon>Symbiodiniaceae</taxon>
        <taxon>Cladocopium</taxon>
    </lineage>
</organism>
<comment type="caution">
    <text evidence="3">The sequence shown here is derived from an EMBL/GenBank/DDBJ whole genome shotgun (WGS) entry which is preliminary data.</text>
</comment>
<sequence>MLAFLCWPLFVMEIRCESFKSLMMSTFCAATLRHLSTPLMWKLFDGIISSEEIGLLVQASAYFEIVLGFVVPITSGILGFYGFGNIFLTEVQIHGEVNLKKHVQRLVAASKYRDVPKTQRSYAVRVTGPGKVAGKYERMGAHAGMPLYQGEQGQKILYDPGSGRWRMVLSDEDCPFTAAVQPGVEEPPRGGWEAPEESWGLLPVEIFKAAVSSVRPVPNCSRGHSLKPDKRTGHSCDLCGKSGTDYRCPEGTCDYDLCASCYAQSLESAETEAKGITEEQLSELLSKLQGQDPVTGASVVFRRRDKADLGTEWPKIAPRLGHAQELWLEGLEKLKAKLQEDAGFSMGRVLETNHPYDAKRFSWRKEVNLNGADALEVFFHSRSSTLDQKARFKIFSGGLRRMCAGKFSRVEVAVPGSSDKVWGTVLERDEAAGKWIVHLDTEVRPSQSEETSWPAVGEELEAKSNGLWHRATVAEIGEDGTYLVDWFDRDEKDRKKTKKELRKPVERPFDHRSLEDIPRFSTFQGKLCKAICLEQPVTKHVRFAAGTTEVDEQGVGRMVGDEIAEFALDLSSPLAPLSIASFAGPGPAQEGGVGVGWYLDLCATLGGPSKAQLSKVFDCLGGGESKISDQAAIIQACFQNLEEVQQRLNSDVRKMRDITLVFTNSCSSNKVNLLPDAHVKFPADVSASSEILKYEVLAAKGGGIQDTVSVSTHVHELKKFDNGSSSWYCDHKAPTCSRDSEGPQVRWSCRSCGYDLCRACVEHHMTSPGPRTSGFTIPVKSLAKDGLVSGSGVRAGWDVNLQKTLHINPEAKPQVPEAFETLTRFLHQSVPQVDQDAHLSKAERKKRKKSKKKKKGDKVEFDVEAEPPAKPAIEVAKEEAPAAPSPPGRVFVDRSFSISLEEAMGGPMAMFEVVGKKMEAIMTELGWSDPFEVHSAFPDLTPMEPRVTLASGEIAGPEAMMLPLDFSGGDPFGPGGAAEGKESPFPLTFTFKLPVAPGKAEFFKEEEAKTEEKKEETAPPEETSVDAEEKEEVKEGKEDEEAPGEHEGEDPPKEAEVKVTIEEAQECIQKLLAVPGICVAFHHPKPQASQVQECFGARGKSCWQHCQVPGDYAEFEFSTDGDGGDKPDRRWGVLALILPAPVEETAKTKVEEFLETWAQTLVRASGTLEQPHVERDAWDEARLRALCARHGWEFEWMTEDGERQRRAREQWDVLKLTTTALPSDPAEPDGSTGA</sequence>
<feature type="compositionally biased region" description="Basic and acidic residues" evidence="1">
    <location>
        <begin position="1002"/>
        <end position="1017"/>
    </location>
</feature>